<feature type="compositionally biased region" description="Polar residues" evidence="1">
    <location>
        <begin position="31"/>
        <end position="40"/>
    </location>
</feature>
<dbReference type="AlphaFoldDB" id="A0A067QCU3"/>
<feature type="compositionally biased region" description="Low complexity" evidence="1">
    <location>
        <begin position="1"/>
        <end position="25"/>
    </location>
</feature>
<dbReference type="HOGENOM" id="CLU_014635_0_0_1"/>
<feature type="region of interest" description="Disordered" evidence="1">
    <location>
        <begin position="636"/>
        <end position="737"/>
    </location>
</feature>
<feature type="region of interest" description="Disordered" evidence="1">
    <location>
        <begin position="213"/>
        <end position="251"/>
    </location>
</feature>
<feature type="compositionally biased region" description="Basic residues" evidence="1">
    <location>
        <begin position="188"/>
        <end position="199"/>
    </location>
</feature>
<feature type="region of interest" description="Disordered" evidence="1">
    <location>
        <begin position="1"/>
        <end position="200"/>
    </location>
</feature>
<feature type="compositionally biased region" description="Basic and acidic residues" evidence="1">
    <location>
        <begin position="64"/>
        <end position="73"/>
    </location>
</feature>
<feature type="compositionally biased region" description="Polar residues" evidence="1">
    <location>
        <begin position="574"/>
        <end position="584"/>
    </location>
</feature>
<feature type="compositionally biased region" description="Gly residues" evidence="1">
    <location>
        <begin position="664"/>
        <end position="683"/>
    </location>
</feature>
<feature type="region of interest" description="Disordered" evidence="1">
    <location>
        <begin position="756"/>
        <end position="775"/>
    </location>
</feature>
<dbReference type="Proteomes" id="UP000027265">
    <property type="component" value="Unassembled WGS sequence"/>
</dbReference>
<feature type="compositionally biased region" description="Basic residues" evidence="1">
    <location>
        <begin position="102"/>
        <end position="122"/>
    </location>
</feature>
<feature type="compositionally biased region" description="Basic and acidic residues" evidence="1">
    <location>
        <begin position="140"/>
        <end position="149"/>
    </location>
</feature>
<feature type="compositionally biased region" description="Low complexity" evidence="1">
    <location>
        <begin position="123"/>
        <end position="134"/>
    </location>
</feature>
<evidence type="ECO:0000313" key="3">
    <source>
        <dbReference type="Proteomes" id="UP000027265"/>
    </source>
</evidence>
<name>A0A067QCU3_9AGAM</name>
<feature type="compositionally biased region" description="Low complexity" evidence="1">
    <location>
        <begin position="169"/>
        <end position="179"/>
    </location>
</feature>
<proteinExistence type="predicted"/>
<dbReference type="EMBL" id="KL197712">
    <property type="protein sequence ID" value="KDQ61332.1"/>
    <property type="molecule type" value="Genomic_DNA"/>
</dbReference>
<feature type="compositionally biased region" description="Gly residues" evidence="1">
    <location>
        <begin position="549"/>
        <end position="560"/>
    </location>
</feature>
<sequence length="814" mass="85387">MPYSSLSLGPLPSFSSSQSLPKLSPQIPMSPLSSYPSSGTPPVAAGSTRRLTTRRGSVAASDPWGHHAKENLNPERTTSSRLTIVRVTSPPVNLEEPPRPGSPHHRRHPHPHASLSHSHRRLGSSPSSLSGSSPTASAGREVKETKERLSFASSSFGGGATSGPGGRPGSPTSGRPGSPVQRPGPPSHHQRSHSFSKKKLSPEELYDLARQATNPTYTPSPRHSPVITTPHSPISRDGQVQQEKMTPASFTQLPDDVYLPFIDRPSEVALMMTTIPTAKLFALLAQIFPVTRDLPPSQPPDQSPDSSPSLHPNRLSTISSSSSLSSLSASFSATTQPPSLTGDPLKWTWPQLSWWLKHVDRDQADDVEWVRKARRCVMGHSELVWERVKGALGVPCELDGEWDGEVWGDVKEGSVEREGGVAVEGGSGHHHAHGPEPSATSTGISPMNPLPSAFVHRDPHTQHHHHHPKETDVEGDVTGAGPMEFDEDEEETLSDREEPDADTDDGEEGGRWGGGGGGGYEGDEEEDGYESVSIEQVVVHPTPPLVGSDAGGAGAGGLGDIGEEGEEEGEGGMTTLSSDLGASTQKEKEANVIQGLRISTLPSNPSSLGGPVQKSPFFFAVTGVLHPYSVHGGEMAHSPVDVHGHGHGLGQGQTPSGSNPNSAGGSGVNSAGGSGLNSAGGSGTNSLTNSPRMMRRLSFGSQRRLSFGSTAGGGTGGGGRGEEGGLPFDVLRDRGPGNPLFPSNFANLALGPTLSANNPALRTPTNPPAPAYSNPHAIRGQLLRRRGLGSWADGWDPSKQEYAVSFDSGSSVGE</sequence>
<dbReference type="STRING" id="933084.A0A067QCU3"/>
<feature type="compositionally biased region" description="Gly residues" evidence="1">
    <location>
        <begin position="710"/>
        <end position="719"/>
    </location>
</feature>
<feature type="compositionally biased region" description="Gly residues" evidence="1">
    <location>
        <begin position="511"/>
        <end position="520"/>
    </location>
</feature>
<dbReference type="InParanoid" id="A0A067QCU3"/>
<feature type="compositionally biased region" description="Acidic residues" evidence="1">
    <location>
        <begin position="561"/>
        <end position="570"/>
    </location>
</feature>
<evidence type="ECO:0000256" key="1">
    <source>
        <dbReference type="SAM" id="MobiDB-lite"/>
    </source>
</evidence>
<evidence type="ECO:0000313" key="2">
    <source>
        <dbReference type="EMBL" id="KDQ61332.1"/>
    </source>
</evidence>
<feature type="compositionally biased region" description="Low complexity" evidence="1">
    <location>
        <begin position="303"/>
        <end position="319"/>
    </location>
</feature>
<gene>
    <name evidence="2" type="ORF">JAAARDRAFT_54710</name>
</gene>
<protein>
    <submittedName>
        <fullName evidence="2">Uncharacterized protein</fullName>
    </submittedName>
</protein>
<feature type="compositionally biased region" description="Acidic residues" evidence="1">
    <location>
        <begin position="484"/>
        <end position="507"/>
    </location>
</feature>
<keyword evidence="3" id="KW-1185">Reference proteome</keyword>
<feature type="compositionally biased region" description="Gly residues" evidence="1">
    <location>
        <begin position="156"/>
        <end position="168"/>
    </location>
</feature>
<accession>A0A067QCU3</accession>
<organism evidence="2 3">
    <name type="scientific">Jaapia argillacea MUCL 33604</name>
    <dbReference type="NCBI Taxonomy" id="933084"/>
    <lineage>
        <taxon>Eukaryota</taxon>
        <taxon>Fungi</taxon>
        <taxon>Dikarya</taxon>
        <taxon>Basidiomycota</taxon>
        <taxon>Agaricomycotina</taxon>
        <taxon>Agaricomycetes</taxon>
        <taxon>Agaricomycetidae</taxon>
        <taxon>Jaapiales</taxon>
        <taxon>Jaapiaceae</taxon>
        <taxon>Jaapia</taxon>
    </lineage>
</organism>
<reference evidence="3" key="1">
    <citation type="journal article" date="2014" name="Proc. Natl. Acad. Sci. U.S.A.">
        <title>Extensive sampling of basidiomycete genomes demonstrates inadequacy of the white-rot/brown-rot paradigm for wood decay fungi.</title>
        <authorList>
            <person name="Riley R."/>
            <person name="Salamov A.A."/>
            <person name="Brown D.W."/>
            <person name="Nagy L.G."/>
            <person name="Floudas D."/>
            <person name="Held B.W."/>
            <person name="Levasseur A."/>
            <person name="Lombard V."/>
            <person name="Morin E."/>
            <person name="Otillar R."/>
            <person name="Lindquist E.A."/>
            <person name="Sun H."/>
            <person name="LaButti K.M."/>
            <person name="Schmutz J."/>
            <person name="Jabbour D."/>
            <person name="Luo H."/>
            <person name="Baker S.E."/>
            <person name="Pisabarro A.G."/>
            <person name="Walton J.D."/>
            <person name="Blanchette R.A."/>
            <person name="Henrissat B."/>
            <person name="Martin F."/>
            <person name="Cullen D."/>
            <person name="Hibbett D.S."/>
            <person name="Grigoriev I.V."/>
        </authorList>
    </citation>
    <scope>NUCLEOTIDE SEQUENCE [LARGE SCALE GENOMIC DNA]</scope>
    <source>
        <strain evidence="3">MUCL 33604</strain>
    </source>
</reference>
<feature type="region of interest" description="Disordered" evidence="1">
    <location>
        <begin position="416"/>
        <end position="584"/>
    </location>
</feature>
<feature type="region of interest" description="Disordered" evidence="1">
    <location>
        <begin position="293"/>
        <end position="319"/>
    </location>
</feature>
<feature type="compositionally biased region" description="Low complexity" evidence="1">
    <location>
        <begin position="652"/>
        <end position="663"/>
    </location>
</feature>
<dbReference type="OrthoDB" id="2591449at2759"/>
<feature type="region of interest" description="Disordered" evidence="1">
    <location>
        <begin position="794"/>
        <end position="814"/>
    </location>
</feature>